<evidence type="ECO:0000256" key="2">
    <source>
        <dbReference type="ARBA" id="ARBA00034247"/>
    </source>
</evidence>
<dbReference type="Gene3D" id="3.30.70.270">
    <property type="match status" value="1"/>
</dbReference>
<protein>
    <recommendedName>
        <fullName evidence="1">diguanylate cyclase</fullName>
        <ecNumber evidence="1">2.7.7.65</ecNumber>
    </recommendedName>
</protein>
<keyword evidence="6" id="KW-1185">Reference proteome</keyword>
<evidence type="ECO:0000259" key="4">
    <source>
        <dbReference type="PROSITE" id="PS50887"/>
    </source>
</evidence>
<dbReference type="InterPro" id="IPR043128">
    <property type="entry name" value="Rev_trsase/Diguanyl_cyclase"/>
</dbReference>
<dbReference type="PROSITE" id="PS50887">
    <property type="entry name" value="GGDEF"/>
    <property type="match status" value="1"/>
</dbReference>
<dbReference type="Proteomes" id="UP000776651">
    <property type="component" value="Unassembled WGS sequence"/>
</dbReference>
<feature type="transmembrane region" description="Helical" evidence="3">
    <location>
        <begin position="150"/>
        <end position="168"/>
    </location>
</feature>
<feature type="transmembrane region" description="Helical" evidence="3">
    <location>
        <begin position="120"/>
        <end position="138"/>
    </location>
</feature>
<dbReference type="RefSeq" id="WP_221598449.1">
    <property type="nucleotide sequence ID" value="NZ_JAIGNQ010000003.1"/>
</dbReference>
<dbReference type="InterPro" id="IPR000160">
    <property type="entry name" value="GGDEF_dom"/>
</dbReference>
<organism evidence="5 6">
    <name type="scientific">Qipengyuania pacifica</name>
    <dbReference type="NCBI Taxonomy" id="2860199"/>
    <lineage>
        <taxon>Bacteria</taxon>
        <taxon>Pseudomonadati</taxon>
        <taxon>Pseudomonadota</taxon>
        <taxon>Alphaproteobacteria</taxon>
        <taxon>Sphingomonadales</taxon>
        <taxon>Erythrobacteraceae</taxon>
        <taxon>Qipengyuania</taxon>
    </lineage>
</organism>
<dbReference type="InterPro" id="IPR029787">
    <property type="entry name" value="Nucleotide_cyclase"/>
</dbReference>
<feature type="transmembrane region" description="Helical" evidence="3">
    <location>
        <begin position="66"/>
        <end position="86"/>
    </location>
</feature>
<dbReference type="NCBIfam" id="TIGR00254">
    <property type="entry name" value="GGDEF"/>
    <property type="match status" value="1"/>
</dbReference>
<keyword evidence="3" id="KW-0812">Transmembrane</keyword>
<feature type="transmembrane region" description="Helical" evidence="3">
    <location>
        <begin position="6"/>
        <end position="24"/>
    </location>
</feature>
<accession>A0ABS7JJB6</accession>
<dbReference type="EMBL" id="JAIGNQ010000003">
    <property type="protein sequence ID" value="MBX7489259.1"/>
    <property type="molecule type" value="Genomic_DNA"/>
</dbReference>
<evidence type="ECO:0000313" key="5">
    <source>
        <dbReference type="EMBL" id="MBX7489259.1"/>
    </source>
</evidence>
<keyword evidence="3" id="KW-1133">Transmembrane helix</keyword>
<dbReference type="InterPro" id="IPR050469">
    <property type="entry name" value="Diguanylate_Cyclase"/>
</dbReference>
<comment type="caution">
    <text evidence="5">The sequence shown here is derived from an EMBL/GenBank/DDBJ whole genome shotgun (WGS) entry which is preliminary data.</text>
</comment>
<evidence type="ECO:0000256" key="1">
    <source>
        <dbReference type="ARBA" id="ARBA00012528"/>
    </source>
</evidence>
<feature type="domain" description="GGDEF" evidence="4">
    <location>
        <begin position="251"/>
        <end position="383"/>
    </location>
</feature>
<dbReference type="SMART" id="SM00267">
    <property type="entry name" value="GGDEF"/>
    <property type="match status" value="1"/>
</dbReference>
<reference evidence="5 6" key="1">
    <citation type="submission" date="2021-08" db="EMBL/GenBank/DDBJ databases">
        <title>Comparative Genomics Analysis of the Genus Qipengyuania Reveals Extensive Genetic Diversity and Metabolic Versatility, Including the Description of Fifteen Novel Species.</title>
        <authorList>
            <person name="Liu Y."/>
        </authorList>
    </citation>
    <scope>NUCLEOTIDE SEQUENCE [LARGE SCALE GENOMIC DNA]</scope>
    <source>
        <strain evidence="5 6">GH25</strain>
    </source>
</reference>
<evidence type="ECO:0000256" key="3">
    <source>
        <dbReference type="SAM" id="Phobius"/>
    </source>
</evidence>
<gene>
    <name evidence="5" type="ORF">K3177_12105</name>
</gene>
<feature type="transmembrane region" description="Helical" evidence="3">
    <location>
        <begin position="93"/>
        <end position="114"/>
    </location>
</feature>
<sequence>MTAVFILSINMFVSALFAVAFAVVASTNPTVRGARWLAAAYGIGVIDVALEFLLPSLAHPGVGVVAIYLVYLTALTFGVVGVATHYDVKRPKIALATIWVAALGLIPALFYLPYGSTLRTLLYQLPYVSLHVLIVVLVLRSGRRMALDRLLAAVSAMGALTYLSKSAIVARVNNAPDPQSYLGSEYAAISQTLGAVVLVALALVLLLVIMRDTTMEMVVRSETDPLSGVLNRRGFEARGQPYVEHAKKNGQPLALITIDLDRFKAINDSFGHAAGDMVIADLAALLRASSGQSDLVARLGGEEFAMLLPGHNAAQAQALAEDIRVLISRKLPLRLGNEKAVTASFGVAELQMTDQLSDLCRRSDVALYEAKAGGRNKVAAASILRAVGSEEDRRDYGRVQDSRTKYCA</sequence>
<keyword evidence="3" id="KW-0472">Membrane</keyword>
<dbReference type="PANTHER" id="PTHR45138">
    <property type="entry name" value="REGULATORY COMPONENTS OF SENSORY TRANSDUCTION SYSTEM"/>
    <property type="match status" value="1"/>
</dbReference>
<dbReference type="CDD" id="cd01949">
    <property type="entry name" value="GGDEF"/>
    <property type="match status" value="1"/>
</dbReference>
<proteinExistence type="predicted"/>
<name>A0ABS7JJB6_9SPHN</name>
<dbReference type="PANTHER" id="PTHR45138:SF9">
    <property type="entry name" value="DIGUANYLATE CYCLASE DGCM-RELATED"/>
    <property type="match status" value="1"/>
</dbReference>
<evidence type="ECO:0000313" key="6">
    <source>
        <dbReference type="Proteomes" id="UP000776651"/>
    </source>
</evidence>
<dbReference type="EC" id="2.7.7.65" evidence="1"/>
<dbReference type="Pfam" id="PF00990">
    <property type="entry name" value="GGDEF"/>
    <property type="match status" value="1"/>
</dbReference>
<comment type="catalytic activity">
    <reaction evidence="2">
        <text>2 GTP = 3',3'-c-di-GMP + 2 diphosphate</text>
        <dbReference type="Rhea" id="RHEA:24898"/>
        <dbReference type="ChEBI" id="CHEBI:33019"/>
        <dbReference type="ChEBI" id="CHEBI:37565"/>
        <dbReference type="ChEBI" id="CHEBI:58805"/>
        <dbReference type="EC" id="2.7.7.65"/>
    </reaction>
</comment>
<feature type="transmembrane region" description="Helical" evidence="3">
    <location>
        <begin position="36"/>
        <end position="54"/>
    </location>
</feature>
<feature type="transmembrane region" description="Helical" evidence="3">
    <location>
        <begin position="188"/>
        <end position="210"/>
    </location>
</feature>
<dbReference type="SUPFAM" id="SSF55073">
    <property type="entry name" value="Nucleotide cyclase"/>
    <property type="match status" value="1"/>
</dbReference>